<keyword evidence="6" id="KW-0597">Phosphoprotein</keyword>
<dbReference type="GO" id="GO:0046872">
    <property type="term" value="F:metal ion binding"/>
    <property type="evidence" value="ECO:0007669"/>
    <property type="project" value="UniProtKB-KW"/>
</dbReference>
<feature type="region of interest" description="Disordered" evidence="16">
    <location>
        <begin position="796"/>
        <end position="827"/>
    </location>
</feature>
<comment type="cofactor">
    <cofactor evidence="1">
        <name>Mg(2+)</name>
        <dbReference type="ChEBI" id="CHEBI:18420"/>
    </cofactor>
</comment>
<name>A0ABD2M6Z2_9BILA</name>
<dbReference type="FunFam" id="1.10.510.10:FF:000154">
    <property type="entry name" value="Serine/threonine-protein kinase SIK2"/>
    <property type="match status" value="1"/>
</dbReference>
<dbReference type="PANTHER" id="PTHR24346">
    <property type="entry name" value="MAP/MICROTUBULE AFFINITY-REGULATING KINASE"/>
    <property type="match status" value="1"/>
</dbReference>
<feature type="domain" description="Protein kinase" evidence="17">
    <location>
        <begin position="64"/>
        <end position="315"/>
    </location>
</feature>
<dbReference type="InterPro" id="IPR008271">
    <property type="entry name" value="Ser/Thr_kinase_AS"/>
</dbReference>
<keyword evidence="4" id="KW-0963">Cytoplasm</keyword>
<keyword evidence="10" id="KW-0418">Kinase</keyword>
<dbReference type="Pfam" id="PF00069">
    <property type="entry name" value="Pkinase"/>
    <property type="match status" value="1"/>
</dbReference>
<evidence type="ECO:0000256" key="3">
    <source>
        <dbReference type="ARBA" id="ARBA00012513"/>
    </source>
</evidence>
<feature type="compositionally biased region" description="Polar residues" evidence="16">
    <location>
        <begin position="908"/>
        <end position="922"/>
    </location>
</feature>
<evidence type="ECO:0000256" key="1">
    <source>
        <dbReference type="ARBA" id="ARBA00001946"/>
    </source>
</evidence>
<feature type="compositionally biased region" description="Low complexity" evidence="16">
    <location>
        <begin position="541"/>
        <end position="554"/>
    </location>
</feature>
<dbReference type="InterPro" id="IPR057380">
    <property type="entry name" value="UBA_SIK1/2/3"/>
</dbReference>
<feature type="compositionally biased region" description="Low complexity" evidence="16">
    <location>
        <begin position="46"/>
        <end position="56"/>
    </location>
</feature>
<dbReference type="EMBL" id="JBICBT010000106">
    <property type="protein sequence ID" value="KAL3123272.1"/>
    <property type="molecule type" value="Genomic_DNA"/>
</dbReference>
<evidence type="ECO:0000313" key="18">
    <source>
        <dbReference type="EMBL" id="KAL3123272.1"/>
    </source>
</evidence>
<keyword evidence="12" id="KW-0460">Magnesium</keyword>
<evidence type="ECO:0000256" key="9">
    <source>
        <dbReference type="ARBA" id="ARBA00022741"/>
    </source>
</evidence>
<evidence type="ECO:0000259" key="17">
    <source>
        <dbReference type="PROSITE" id="PS50011"/>
    </source>
</evidence>
<evidence type="ECO:0000256" key="10">
    <source>
        <dbReference type="ARBA" id="ARBA00022777"/>
    </source>
</evidence>
<keyword evidence="5" id="KW-0723">Serine/threonine-protein kinase</keyword>
<evidence type="ECO:0000256" key="8">
    <source>
        <dbReference type="ARBA" id="ARBA00022723"/>
    </source>
</evidence>
<comment type="catalytic activity">
    <reaction evidence="14">
        <text>L-seryl-[protein] + ATP = O-phospho-L-seryl-[protein] + ADP + H(+)</text>
        <dbReference type="Rhea" id="RHEA:17989"/>
        <dbReference type="Rhea" id="RHEA-COMP:9863"/>
        <dbReference type="Rhea" id="RHEA-COMP:11604"/>
        <dbReference type="ChEBI" id="CHEBI:15378"/>
        <dbReference type="ChEBI" id="CHEBI:29999"/>
        <dbReference type="ChEBI" id="CHEBI:30616"/>
        <dbReference type="ChEBI" id="CHEBI:83421"/>
        <dbReference type="ChEBI" id="CHEBI:456216"/>
        <dbReference type="EC" id="2.7.11.1"/>
    </reaction>
</comment>
<organism evidence="18 19">
    <name type="scientific">Heterodera trifolii</name>
    <dbReference type="NCBI Taxonomy" id="157864"/>
    <lineage>
        <taxon>Eukaryota</taxon>
        <taxon>Metazoa</taxon>
        <taxon>Ecdysozoa</taxon>
        <taxon>Nematoda</taxon>
        <taxon>Chromadorea</taxon>
        <taxon>Rhabditida</taxon>
        <taxon>Tylenchina</taxon>
        <taxon>Tylenchomorpha</taxon>
        <taxon>Tylenchoidea</taxon>
        <taxon>Heteroderidae</taxon>
        <taxon>Heteroderinae</taxon>
        <taxon>Heterodera</taxon>
    </lineage>
</organism>
<dbReference type="Proteomes" id="UP001620626">
    <property type="component" value="Unassembled WGS sequence"/>
</dbReference>
<feature type="binding site" evidence="15">
    <location>
        <position position="93"/>
    </location>
    <ligand>
        <name>ATP</name>
        <dbReference type="ChEBI" id="CHEBI:30616"/>
    </ligand>
</feature>
<evidence type="ECO:0000256" key="7">
    <source>
        <dbReference type="ARBA" id="ARBA00022679"/>
    </source>
</evidence>
<dbReference type="PROSITE" id="PS00108">
    <property type="entry name" value="PROTEIN_KINASE_ST"/>
    <property type="match status" value="1"/>
</dbReference>
<feature type="region of interest" description="Disordered" evidence="16">
    <location>
        <begin position="563"/>
        <end position="607"/>
    </location>
</feature>
<dbReference type="SUPFAM" id="SSF56112">
    <property type="entry name" value="Protein kinase-like (PK-like)"/>
    <property type="match status" value="1"/>
</dbReference>
<feature type="region of interest" description="Disordered" evidence="16">
    <location>
        <begin position="1064"/>
        <end position="1104"/>
    </location>
</feature>
<keyword evidence="19" id="KW-1185">Reference proteome</keyword>
<comment type="catalytic activity">
    <reaction evidence="13">
        <text>L-threonyl-[protein] + ATP = O-phospho-L-threonyl-[protein] + ADP + H(+)</text>
        <dbReference type="Rhea" id="RHEA:46608"/>
        <dbReference type="Rhea" id="RHEA-COMP:11060"/>
        <dbReference type="Rhea" id="RHEA-COMP:11605"/>
        <dbReference type="ChEBI" id="CHEBI:15378"/>
        <dbReference type="ChEBI" id="CHEBI:30013"/>
        <dbReference type="ChEBI" id="CHEBI:30616"/>
        <dbReference type="ChEBI" id="CHEBI:61977"/>
        <dbReference type="ChEBI" id="CHEBI:456216"/>
        <dbReference type="EC" id="2.7.11.1"/>
    </reaction>
</comment>
<feature type="region of interest" description="Disordered" evidence="16">
    <location>
        <begin position="535"/>
        <end position="554"/>
    </location>
</feature>
<dbReference type="InterPro" id="IPR000719">
    <property type="entry name" value="Prot_kinase_dom"/>
</dbReference>
<sequence length="1104" mass="121968">MVQNQQQQKAHEVGEVNAESQKRQTTTREDETAEGQKQITEQQQMNNNNRNTTPTTTTVKVGFYEVDRTIGKGNYAVVKLARHRITKTEVAIKIVDKRRLDSVNLAKIYREIDVLKKLRHPNIVRLYQVMETNNMLYLVTEYAPNGEIYDLISKQKKLSEEMAKQKFWQIISAVDYLHNLNIVHRDLKAENLLLDVNLQIKLADFGFSNFFSYDGTLDTFCGSPPYAAPEVFEGKRYAGPEIDVWSLGVILYVMVCGVLPFEGLNLQLLRDRVLSGRIRIPYFMSSDCENLVRRMLTVDSRRRPTIEQIKHHRWMRYEEFAPKYELNEQARHAATEQHVAEPHPQILRLMNNIGIESDKIKNAIQTDAYDNLHAIYLLLLERLRGHPLSRSHSASSHANHSLVNSPSATSLPSPTTAPHVQAVLASPTTKAAPAVVLTESAGGGDSGEQRSPIIRGVTIRRQSDGIAIVGGAVPCYCYCCSAARAHPMLQSIQPQYAPLGIMTRFAQHQQTRRDSDGIAMQFAYQMQQQKQQQQEELARGVQNTQQKQQQQQNNVVVGHVAAQPQQKTARQQNSTQHGTMHHHSTTSDYESENCFSGSSAGGSTLSRQSTIGTISSFDDCCPDDAAATPSCSHVAGVGPGGLSLFGGVALPPLHHQPPIGAVAFCGADQLPPFDSQLSQDPLFSSQSSNKSVTAFRPRSGSRSTNNSENGCCYGVAPAGIVVCPSGGSSNLLIQNAQAQPPPMFPNNHANTHLDHRLHPHQLQPYQQQQLPPFLQQHYCPQQQQQLTTLSARAHGTTTNETTNEDGAGGDAAMQRQHQQQQQQQNSLCPQQHMGMVCENGWRASDNAIGDPSLPFPTGQLGKRNRAVHEIHIPSGSGGAPLLHSQLRKMRISTSAAKTVLPLAVGASLPSTPNPTTSAQNSPTEKRVGGVGSVLGMSKRISLPENLEFQPQMLLNLKQSIHVEKQLTSNSDTSDSASEMSVFEKPVLKASRLQHYQHQQQQKRKAARLQLLRQQSYQLAQKQSMLSYNQQQLSLNSSAGGNVIISAQLGQSFHQGLQLQTSKIEPQTMEETDSDVEVQSPSSSGDRVPLSPIEDLKIEEVMDTS</sequence>
<evidence type="ECO:0000256" key="11">
    <source>
        <dbReference type="ARBA" id="ARBA00022840"/>
    </source>
</evidence>
<evidence type="ECO:0000256" key="15">
    <source>
        <dbReference type="PROSITE-ProRule" id="PRU10141"/>
    </source>
</evidence>
<dbReference type="AlphaFoldDB" id="A0ABD2M6Z2"/>
<keyword evidence="7" id="KW-0808">Transferase</keyword>
<feature type="region of interest" description="Disordered" evidence="16">
    <location>
        <begin position="389"/>
        <end position="417"/>
    </location>
</feature>
<feature type="compositionally biased region" description="Basic and acidic residues" evidence="16">
    <location>
        <begin position="1093"/>
        <end position="1104"/>
    </location>
</feature>
<dbReference type="CDD" id="cd14338">
    <property type="entry name" value="UBA_SIK"/>
    <property type="match status" value="1"/>
</dbReference>
<dbReference type="SMART" id="SM00220">
    <property type="entry name" value="S_TKc"/>
    <property type="match status" value="1"/>
</dbReference>
<protein>
    <recommendedName>
        <fullName evidence="3">non-specific serine/threonine protein kinase</fullName>
        <ecNumber evidence="3">2.7.11.1</ecNumber>
    </recommendedName>
</protein>
<dbReference type="FunFam" id="3.30.200.20:FF:000003">
    <property type="entry name" value="Non-specific serine/threonine protein kinase"/>
    <property type="match status" value="1"/>
</dbReference>
<evidence type="ECO:0000256" key="2">
    <source>
        <dbReference type="ARBA" id="ARBA00004496"/>
    </source>
</evidence>
<evidence type="ECO:0000256" key="12">
    <source>
        <dbReference type="ARBA" id="ARBA00022842"/>
    </source>
</evidence>
<keyword evidence="8" id="KW-0479">Metal-binding</keyword>
<dbReference type="InterPro" id="IPR011009">
    <property type="entry name" value="Kinase-like_dom_sf"/>
</dbReference>
<evidence type="ECO:0000256" key="14">
    <source>
        <dbReference type="ARBA" id="ARBA00048679"/>
    </source>
</evidence>
<dbReference type="GO" id="GO:0005737">
    <property type="term" value="C:cytoplasm"/>
    <property type="evidence" value="ECO:0007669"/>
    <property type="project" value="UniProtKB-SubCell"/>
</dbReference>
<gene>
    <name evidence="18" type="ORF">niasHT_006815</name>
</gene>
<dbReference type="InterPro" id="IPR017441">
    <property type="entry name" value="Protein_kinase_ATP_BS"/>
</dbReference>
<evidence type="ECO:0000256" key="4">
    <source>
        <dbReference type="ARBA" id="ARBA00022490"/>
    </source>
</evidence>
<evidence type="ECO:0000256" key="13">
    <source>
        <dbReference type="ARBA" id="ARBA00047899"/>
    </source>
</evidence>
<keyword evidence="11 15" id="KW-0067">ATP-binding</keyword>
<dbReference type="PANTHER" id="PTHR24346:SF74">
    <property type="entry name" value="PROTEIN KINASE DOMAIN-CONTAINING PROTEIN"/>
    <property type="match status" value="1"/>
</dbReference>
<dbReference type="EC" id="2.7.11.1" evidence="3"/>
<keyword evidence="9 15" id="KW-0547">Nucleotide-binding</keyword>
<feature type="compositionally biased region" description="Polar residues" evidence="16">
    <location>
        <begin position="676"/>
        <end position="692"/>
    </location>
</feature>
<proteinExistence type="predicted"/>
<feature type="compositionally biased region" description="Polar residues" evidence="16">
    <location>
        <begin position="563"/>
        <end position="578"/>
    </location>
</feature>
<feature type="compositionally biased region" description="Polar residues" evidence="16">
    <location>
        <begin position="35"/>
        <end position="45"/>
    </location>
</feature>
<feature type="compositionally biased region" description="Low complexity" evidence="16">
    <location>
        <begin position="814"/>
        <end position="827"/>
    </location>
</feature>
<dbReference type="GO" id="GO:0005524">
    <property type="term" value="F:ATP binding"/>
    <property type="evidence" value="ECO:0007669"/>
    <property type="project" value="UniProtKB-UniRule"/>
</dbReference>
<dbReference type="Gene3D" id="1.10.510.10">
    <property type="entry name" value="Transferase(Phosphotransferase) domain 1"/>
    <property type="match status" value="1"/>
</dbReference>
<reference evidence="18 19" key="1">
    <citation type="submission" date="2024-10" db="EMBL/GenBank/DDBJ databases">
        <authorList>
            <person name="Kim D."/>
        </authorList>
    </citation>
    <scope>NUCLEOTIDE SEQUENCE [LARGE SCALE GENOMIC DNA]</scope>
    <source>
        <strain evidence="18">BH-2024</strain>
    </source>
</reference>
<evidence type="ECO:0000256" key="16">
    <source>
        <dbReference type="SAM" id="MobiDB-lite"/>
    </source>
</evidence>
<dbReference type="PROSITE" id="PS50011">
    <property type="entry name" value="PROTEIN_KINASE_DOM"/>
    <property type="match status" value="1"/>
</dbReference>
<comment type="caution">
    <text evidence="18">The sequence shown here is derived from an EMBL/GenBank/DDBJ whole genome shotgun (WGS) entry which is preliminary data.</text>
</comment>
<accession>A0ABD2M6Z2</accession>
<dbReference type="Pfam" id="PF23312">
    <property type="entry name" value="UBA_SIK3"/>
    <property type="match status" value="1"/>
</dbReference>
<evidence type="ECO:0000256" key="5">
    <source>
        <dbReference type="ARBA" id="ARBA00022527"/>
    </source>
</evidence>
<feature type="region of interest" description="Disordered" evidence="16">
    <location>
        <begin position="676"/>
        <end position="708"/>
    </location>
</feature>
<comment type="subcellular location">
    <subcellularLocation>
        <location evidence="2">Cytoplasm</location>
    </subcellularLocation>
</comment>
<feature type="region of interest" description="Disordered" evidence="16">
    <location>
        <begin position="1"/>
        <end position="56"/>
    </location>
</feature>
<feature type="compositionally biased region" description="Polar residues" evidence="16">
    <location>
        <begin position="593"/>
        <end position="607"/>
    </location>
</feature>
<dbReference type="GO" id="GO:0004674">
    <property type="term" value="F:protein serine/threonine kinase activity"/>
    <property type="evidence" value="ECO:0007669"/>
    <property type="project" value="UniProtKB-KW"/>
</dbReference>
<feature type="region of interest" description="Disordered" evidence="16">
    <location>
        <begin position="905"/>
        <end position="927"/>
    </location>
</feature>
<evidence type="ECO:0000256" key="6">
    <source>
        <dbReference type="ARBA" id="ARBA00022553"/>
    </source>
</evidence>
<dbReference type="PROSITE" id="PS00107">
    <property type="entry name" value="PROTEIN_KINASE_ATP"/>
    <property type="match status" value="1"/>
</dbReference>
<evidence type="ECO:0000313" key="19">
    <source>
        <dbReference type="Proteomes" id="UP001620626"/>
    </source>
</evidence>
<feature type="compositionally biased region" description="Basic and acidic residues" evidence="16">
    <location>
        <begin position="9"/>
        <end position="30"/>
    </location>
</feature>